<feature type="domain" description="Integrase catalytic" evidence="2">
    <location>
        <begin position="1"/>
        <end position="131"/>
    </location>
</feature>
<accession>A0A8R1I1S8</accession>
<evidence type="ECO:0000313" key="4">
    <source>
        <dbReference type="Proteomes" id="UP000005237"/>
    </source>
</evidence>
<dbReference type="EnsemblMetazoa" id="CJA16826.1">
    <property type="protein sequence ID" value="CJA16826.1"/>
    <property type="gene ID" value="WBGene00136030"/>
</dbReference>
<keyword evidence="4" id="KW-1185">Reference proteome</keyword>
<evidence type="ECO:0000256" key="1">
    <source>
        <dbReference type="SAM" id="MobiDB-lite"/>
    </source>
</evidence>
<protein>
    <submittedName>
        <fullName evidence="3">Integrase catalytic domain-containing protein</fullName>
    </submittedName>
</protein>
<dbReference type="GO" id="GO:0015074">
    <property type="term" value="P:DNA integration"/>
    <property type="evidence" value="ECO:0007669"/>
    <property type="project" value="InterPro"/>
</dbReference>
<proteinExistence type="predicted"/>
<name>A0A8R1I1S8_CAEJA</name>
<dbReference type="InterPro" id="IPR036397">
    <property type="entry name" value="RNaseH_sf"/>
</dbReference>
<dbReference type="InterPro" id="IPR050951">
    <property type="entry name" value="Retrovirus_Pol_polyprotein"/>
</dbReference>
<feature type="region of interest" description="Disordered" evidence="1">
    <location>
        <begin position="260"/>
        <end position="307"/>
    </location>
</feature>
<feature type="compositionally biased region" description="Acidic residues" evidence="1">
    <location>
        <begin position="271"/>
        <end position="280"/>
    </location>
</feature>
<dbReference type="PANTHER" id="PTHR37984">
    <property type="entry name" value="PROTEIN CBG26694"/>
    <property type="match status" value="1"/>
</dbReference>
<dbReference type="Proteomes" id="UP000005237">
    <property type="component" value="Unassembled WGS sequence"/>
</dbReference>
<sequence length="307" mass="34197">MICWFSKIVISVPLPDATCETTSRAILDELVLKFGTPNQIVSDNGPAFTAAAFKQFCELLEVSHHRAIPHHSRGNGATERTFRTFHSVIAKHVNNTHTDWDSVLQFATFCYNTTVHKTTGETPFFLVFGRDPTLTIDRIIDPAPKAGKADIPLFRESLTTVLQEAWEEAAKRSRQAQEEYQKTANKGAKGSGIRPGDRVMYRDYSNHKGHSRKLTLPWTGDYRVITVNHPLATIREVKNRGKPDRTVHLDQIKKFWAAEDGDARSISSQSDAEEPAEVSDVETSNTIHTPVTPDDVGSTKSRNSAVG</sequence>
<dbReference type="GO" id="GO:0003676">
    <property type="term" value="F:nucleic acid binding"/>
    <property type="evidence" value="ECO:0007669"/>
    <property type="project" value="InterPro"/>
</dbReference>
<dbReference type="Gene3D" id="3.30.420.10">
    <property type="entry name" value="Ribonuclease H-like superfamily/Ribonuclease H"/>
    <property type="match status" value="1"/>
</dbReference>
<reference evidence="3" key="2">
    <citation type="submission" date="2022-06" db="UniProtKB">
        <authorList>
            <consortium name="EnsemblMetazoa"/>
        </authorList>
    </citation>
    <scope>IDENTIFICATION</scope>
    <source>
        <strain evidence="3">DF5081</strain>
    </source>
</reference>
<organism evidence="3 4">
    <name type="scientific">Caenorhabditis japonica</name>
    <dbReference type="NCBI Taxonomy" id="281687"/>
    <lineage>
        <taxon>Eukaryota</taxon>
        <taxon>Metazoa</taxon>
        <taxon>Ecdysozoa</taxon>
        <taxon>Nematoda</taxon>
        <taxon>Chromadorea</taxon>
        <taxon>Rhabditida</taxon>
        <taxon>Rhabditina</taxon>
        <taxon>Rhabditomorpha</taxon>
        <taxon>Rhabditoidea</taxon>
        <taxon>Rhabditidae</taxon>
        <taxon>Peloderinae</taxon>
        <taxon>Caenorhabditis</taxon>
    </lineage>
</organism>
<feature type="region of interest" description="Disordered" evidence="1">
    <location>
        <begin position="173"/>
        <end position="197"/>
    </location>
</feature>
<evidence type="ECO:0000313" key="3">
    <source>
        <dbReference type="EnsemblMetazoa" id="CJA16826.1"/>
    </source>
</evidence>
<dbReference type="PANTHER" id="PTHR37984:SF5">
    <property type="entry name" value="PROTEIN NYNRIN-LIKE"/>
    <property type="match status" value="1"/>
</dbReference>
<dbReference type="AlphaFoldDB" id="A0A8R1I1S8"/>
<evidence type="ECO:0000259" key="2">
    <source>
        <dbReference type="PROSITE" id="PS50994"/>
    </source>
</evidence>
<dbReference type="InterPro" id="IPR012337">
    <property type="entry name" value="RNaseH-like_sf"/>
</dbReference>
<dbReference type="SUPFAM" id="SSF53098">
    <property type="entry name" value="Ribonuclease H-like"/>
    <property type="match status" value="1"/>
</dbReference>
<dbReference type="PROSITE" id="PS50994">
    <property type="entry name" value="INTEGRASE"/>
    <property type="match status" value="1"/>
</dbReference>
<dbReference type="Pfam" id="PF00665">
    <property type="entry name" value="rve"/>
    <property type="match status" value="1"/>
</dbReference>
<reference evidence="4" key="1">
    <citation type="submission" date="2010-08" db="EMBL/GenBank/DDBJ databases">
        <authorList>
            <consortium name="Caenorhabditis japonica Sequencing Consortium"/>
            <person name="Wilson R.K."/>
        </authorList>
    </citation>
    <scope>NUCLEOTIDE SEQUENCE [LARGE SCALE GENOMIC DNA]</scope>
    <source>
        <strain evidence="4">DF5081</strain>
    </source>
</reference>
<dbReference type="InterPro" id="IPR001584">
    <property type="entry name" value="Integrase_cat-core"/>
</dbReference>
<feature type="compositionally biased region" description="Polar residues" evidence="1">
    <location>
        <begin position="298"/>
        <end position="307"/>
    </location>
</feature>